<keyword evidence="2" id="KW-1185">Reference proteome</keyword>
<name>A0A1Q9C9W8_SYMMI</name>
<dbReference type="Proteomes" id="UP000186817">
    <property type="component" value="Unassembled WGS sequence"/>
</dbReference>
<dbReference type="EMBL" id="LSRX01001453">
    <property type="protein sequence ID" value="OLP79716.1"/>
    <property type="molecule type" value="Genomic_DNA"/>
</dbReference>
<gene>
    <name evidence="1" type="ORF">AK812_SmicGene39966</name>
</gene>
<evidence type="ECO:0000313" key="1">
    <source>
        <dbReference type="EMBL" id="OLP79716.1"/>
    </source>
</evidence>
<evidence type="ECO:0000313" key="2">
    <source>
        <dbReference type="Proteomes" id="UP000186817"/>
    </source>
</evidence>
<accession>A0A1Q9C9W8</accession>
<dbReference type="AlphaFoldDB" id="A0A1Q9C9W8"/>
<protein>
    <submittedName>
        <fullName evidence="1">Uncharacterized protein</fullName>
    </submittedName>
</protein>
<proteinExistence type="predicted"/>
<comment type="caution">
    <text evidence="1">The sequence shown here is derived from an EMBL/GenBank/DDBJ whole genome shotgun (WGS) entry which is preliminary data.</text>
</comment>
<reference evidence="1 2" key="1">
    <citation type="submission" date="2016-02" db="EMBL/GenBank/DDBJ databases">
        <title>Genome analysis of coral dinoflagellate symbionts highlights evolutionary adaptations to a symbiotic lifestyle.</title>
        <authorList>
            <person name="Aranda M."/>
            <person name="Li Y."/>
            <person name="Liew Y.J."/>
            <person name="Baumgarten S."/>
            <person name="Simakov O."/>
            <person name="Wilson M."/>
            <person name="Piel J."/>
            <person name="Ashoor H."/>
            <person name="Bougouffa S."/>
            <person name="Bajic V.B."/>
            <person name="Ryu T."/>
            <person name="Ravasi T."/>
            <person name="Bayer T."/>
            <person name="Micklem G."/>
            <person name="Kim H."/>
            <person name="Bhak J."/>
            <person name="Lajeunesse T.C."/>
            <person name="Voolstra C.R."/>
        </authorList>
    </citation>
    <scope>NUCLEOTIDE SEQUENCE [LARGE SCALE GENOMIC DNA]</scope>
    <source>
        <strain evidence="1 2">CCMP2467</strain>
    </source>
</reference>
<sequence>MLWSRLAATNWAPRDHDIMAATGHLEIMISWRVSRGCTTAWNRIVRKKLLQRGFGGSRTSVRSRASVKKKSLWPRSTECEGEDYVVDRVLAGGSRPNVKKESLWPRSTECDGRDKSAPSAFAFLDWEDYVVDRVLPGGSRASVKKKSLWPRSTECEGSHRSLTGDVCYPGWGSYPEQYRGITRLFPSRLQWMQRSALDWSGPTLAQLGVLGSSGIDIAMPSLSDIVTGALFGLDSLVRVSRETSAASLLVSQWQWPTPAMFVESGAPGICWLQNTSVVDGVFGNDTALHWKGAMLTSTGVVARRDRVKSLKLQGILISSFRQTNHVMLSVRCERSSSSEPVADTRRIPRIDVAPAGSGSAFRTDMEGLDAGMLVQG</sequence>
<organism evidence="1 2">
    <name type="scientific">Symbiodinium microadriaticum</name>
    <name type="common">Dinoflagellate</name>
    <name type="synonym">Zooxanthella microadriatica</name>
    <dbReference type="NCBI Taxonomy" id="2951"/>
    <lineage>
        <taxon>Eukaryota</taxon>
        <taxon>Sar</taxon>
        <taxon>Alveolata</taxon>
        <taxon>Dinophyceae</taxon>
        <taxon>Suessiales</taxon>
        <taxon>Symbiodiniaceae</taxon>
        <taxon>Symbiodinium</taxon>
    </lineage>
</organism>